<name>A0ABU0LXL2_9HYPH</name>
<dbReference type="EMBL" id="JAUSVR010000030">
    <property type="protein sequence ID" value="MDQ0513415.1"/>
    <property type="molecule type" value="Genomic_DNA"/>
</dbReference>
<evidence type="ECO:0000259" key="1">
    <source>
        <dbReference type="Pfam" id="PF13276"/>
    </source>
</evidence>
<organism evidence="2 3">
    <name type="scientific">Ancylobacter amanitiformis</name>
    <dbReference type="NCBI Taxonomy" id="217069"/>
    <lineage>
        <taxon>Bacteria</taxon>
        <taxon>Pseudomonadati</taxon>
        <taxon>Pseudomonadota</taxon>
        <taxon>Alphaproteobacteria</taxon>
        <taxon>Hyphomicrobiales</taxon>
        <taxon>Xanthobacteraceae</taxon>
        <taxon>Ancylobacter</taxon>
    </lineage>
</organism>
<reference evidence="2 3" key="1">
    <citation type="submission" date="2023-07" db="EMBL/GenBank/DDBJ databases">
        <title>Genomic Encyclopedia of Type Strains, Phase IV (KMG-IV): sequencing the most valuable type-strain genomes for metagenomic binning, comparative biology and taxonomic classification.</title>
        <authorList>
            <person name="Goeker M."/>
        </authorList>
    </citation>
    <scope>NUCLEOTIDE SEQUENCE [LARGE SCALE GENOMIC DNA]</scope>
    <source>
        <strain evidence="2 3">DSM 15561</strain>
    </source>
</reference>
<dbReference type="Pfam" id="PF13276">
    <property type="entry name" value="HTH_21"/>
    <property type="match status" value="1"/>
</dbReference>
<keyword evidence="3" id="KW-1185">Reference proteome</keyword>
<proteinExistence type="predicted"/>
<dbReference type="Proteomes" id="UP001235094">
    <property type="component" value="Unassembled WGS sequence"/>
</dbReference>
<dbReference type="PANTHER" id="PTHR47515">
    <property type="entry name" value="LOW CALCIUM RESPONSE LOCUS PROTEIN T"/>
    <property type="match status" value="1"/>
</dbReference>
<evidence type="ECO:0000313" key="3">
    <source>
        <dbReference type="Proteomes" id="UP001235094"/>
    </source>
</evidence>
<gene>
    <name evidence="2" type="ORF">QOZ99_004337</name>
</gene>
<dbReference type="InterPro" id="IPR025948">
    <property type="entry name" value="HTH-like_dom"/>
</dbReference>
<accession>A0ABU0LXL2</accession>
<protein>
    <submittedName>
        <fullName evidence="2">Transposase InsO family protein</fullName>
    </submittedName>
</protein>
<sequence>MTWAIEEKSYSQRRACCLIGLAPKTYRYASRRSDDVEIRERLKILAGQRRRFGYRRLHILLRREGIALNHKKLFRLYREERLTVRRRGGRKRALGTRAPMTVKRRSMLPPDRRPILALTHF</sequence>
<dbReference type="PANTHER" id="PTHR47515:SF1">
    <property type="entry name" value="BLR2054 PROTEIN"/>
    <property type="match status" value="1"/>
</dbReference>
<evidence type="ECO:0000313" key="2">
    <source>
        <dbReference type="EMBL" id="MDQ0513415.1"/>
    </source>
</evidence>
<feature type="domain" description="HTH-like" evidence="1">
    <location>
        <begin position="42"/>
        <end position="88"/>
    </location>
</feature>
<comment type="caution">
    <text evidence="2">The sequence shown here is derived from an EMBL/GenBank/DDBJ whole genome shotgun (WGS) entry which is preliminary data.</text>
</comment>